<dbReference type="AlphaFoldDB" id="X0SV30"/>
<dbReference type="InterPro" id="IPR032675">
    <property type="entry name" value="LRR_dom_sf"/>
</dbReference>
<evidence type="ECO:0000259" key="1">
    <source>
        <dbReference type="Pfam" id="PF13403"/>
    </source>
</evidence>
<dbReference type="Gene3D" id="3.80.10.10">
    <property type="entry name" value="Ribonuclease Inhibitor"/>
    <property type="match status" value="1"/>
</dbReference>
<comment type="caution">
    <text evidence="2">The sequence shown here is derived from an EMBL/GenBank/DDBJ whole genome shotgun (WGS) entry which is preliminary data.</text>
</comment>
<accession>X0SV30</accession>
<evidence type="ECO:0000313" key="2">
    <source>
        <dbReference type="EMBL" id="GAF67665.1"/>
    </source>
</evidence>
<dbReference type="Pfam" id="PF13403">
    <property type="entry name" value="Hint_2"/>
    <property type="match status" value="1"/>
</dbReference>
<proteinExistence type="predicted"/>
<dbReference type="PANTHER" id="PTHR45661">
    <property type="entry name" value="SURFACE ANTIGEN"/>
    <property type="match status" value="1"/>
</dbReference>
<dbReference type="InterPro" id="IPR026906">
    <property type="entry name" value="LRR_5"/>
</dbReference>
<name>X0SV30_9ZZZZ</name>
<dbReference type="EMBL" id="BARS01006303">
    <property type="protein sequence ID" value="GAF67665.1"/>
    <property type="molecule type" value="Genomic_DNA"/>
</dbReference>
<organism evidence="2">
    <name type="scientific">marine sediment metagenome</name>
    <dbReference type="NCBI Taxonomy" id="412755"/>
    <lineage>
        <taxon>unclassified sequences</taxon>
        <taxon>metagenomes</taxon>
        <taxon>ecological metagenomes</taxon>
    </lineage>
</organism>
<dbReference type="SUPFAM" id="SSF52058">
    <property type="entry name" value="L domain-like"/>
    <property type="match status" value="1"/>
</dbReference>
<feature type="non-terminal residue" evidence="2">
    <location>
        <position position="1"/>
    </location>
</feature>
<dbReference type="InterPro" id="IPR028992">
    <property type="entry name" value="Hedgehog/Intein_dom"/>
</dbReference>
<dbReference type="Pfam" id="PF13306">
    <property type="entry name" value="LRR_5"/>
    <property type="match status" value="1"/>
</dbReference>
<reference evidence="2" key="1">
    <citation type="journal article" date="2014" name="Front. Microbiol.">
        <title>High frequency of phylogenetically diverse reductive dehalogenase-homologous genes in deep subseafloor sedimentary metagenomes.</title>
        <authorList>
            <person name="Kawai M."/>
            <person name="Futagami T."/>
            <person name="Toyoda A."/>
            <person name="Takaki Y."/>
            <person name="Nishi S."/>
            <person name="Hori S."/>
            <person name="Arai W."/>
            <person name="Tsubouchi T."/>
            <person name="Morono Y."/>
            <person name="Uchiyama I."/>
            <person name="Ito T."/>
            <person name="Fujiyama A."/>
            <person name="Inagaki F."/>
            <person name="Takami H."/>
        </authorList>
    </citation>
    <scope>NUCLEOTIDE SEQUENCE</scope>
    <source>
        <strain evidence="2">Expedition CK06-06</strain>
    </source>
</reference>
<sequence>IPNLVTSIGQYAFYGCSSLTSVTFDQNSQLTTIGGEAFRGSGLSGSITIPTSLTSIGAYAFDWCSSLTSVSFESGSLTANGSSIGTNAFESSGIATVNAWTNTIQAMGWTVSDSTTPPTYNTIGNKSGITVVDLTPPPPDPICFPKGTPVLTNLGPIAIEKLNPDKHTIRGKEIVAITQSRPLQKHIVCFEKDALSKNVPSQQTLCSMEHKVFYQGKMTKARNLVDLCENVTFVPYNGETLFNVLLKKHDKMMINNLICETLHPENIAAKISTMKNGQKKNKAIQELTKIIKENNVPEYQKLYASL</sequence>
<dbReference type="PANTHER" id="PTHR45661:SF3">
    <property type="entry name" value="IG-LIKE DOMAIN-CONTAINING PROTEIN"/>
    <property type="match status" value="1"/>
</dbReference>
<dbReference type="InterPro" id="IPR053139">
    <property type="entry name" value="Surface_bspA-like"/>
</dbReference>
<feature type="domain" description="Hedgehog/Intein (Hint)" evidence="1">
    <location>
        <begin position="142"/>
        <end position="265"/>
    </location>
</feature>
<gene>
    <name evidence="2" type="ORF">S01H1_12302</name>
</gene>
<protein>
    <recommendedName>
        <fullName evidence="1">Hedgehog/Intein (Hint) domain-containing protein</fullName>
    </recommendedName>
</protein>